<sequence length="319" mass="35218">MKRKNLHQSTETEAVQKLPVQLKELITYYTQGQGHEALRQVQFGSQPVFSGRGRGLLAAQYAACLCRQAGVRAAAYSVDEINTYPPELFSGSTAFVLFEAAGDSDIVLASNHPPLIHIGPDDIEDAGAGRLPNFSNPQLAELELINSMSVAWLLVRHLTGVWDGSEAARLQAIRQRAQLMADGYEPYLARCRDLLAYSPRWILLGGEEQNEALRFTAFQLAKKANRLLPWLLYKEYVENYQHLIDPDAAIIHLRSGDNPGVNVLLDQAEEKGAVVVEMTEGFFAPHRSQKNMGQGVETNLSPLLGCMAGYLLALSDRIA</sequence>
<name>A0A645B839_9ZZZZ</name>
<gene>
    <name evidence="1" type="ORF">SDC9_108075</name>
</gene>
<comment type="caution">
    <text evidence="1">The sequence shown here is derived from an EMBL/GenBank/DDBJ whole genome shotgun (WGS) entry which is preliminary data.</text>
</comment>
<organism evidence="1">
    <name type="scientific">bioreactor metagenome</name>
    <dbReference type="NCBI Taxonomy" id="1076179"/>
    <lineage>
        <taxon>unclassified sequences</taxon>
        <taxon>metagenomes</taxon>
        <taxon>ecological metagenomes</taxon>
    </lineage>
</organism>
<dbReference type="EMBL" id="VSSQ01018218">
    <property type="protein sequence ID" value="MPM61218.1"/>
    <property type="molecule type" value="Genomic_DNA"/>
</dbReference>
<evidence type="ECO:0000313" key="1">
    <source>
        <dbReference type="EMBL" id="MPM61218.1"/>
    </source>
</evidence>
<evidence type="ECO:0008006" key="2">
    <source>
        <dbReference type="Google" id="ProtNLM"/>
    </source>
</evidence>
<protein>
    <recommendedName>
        <fullName evidence="2">SIS domain-containing protein</fullName>
    </recommendedName>
</protein>
<reference evidence="1" key="1">
    <citation type="submission" date="2019-08" db="EMBL/GenBank/DDBJ databases">
        <authorList>
            <person name="Kucharzyk K."/>
            <person name="Murdoch R.W."/>
            <person name="Higgins S."/>
            <person name="Loffler F."/>
        </authorList>
    </citation>
    <scope>NUCLEOTIDE SEQUENCE</scope>
</reference>
<dbReference type="AlphaFoldDB" id="A0A645B839"/>
<proteinExistence type="predicted"/>
<accession>A0A645B839</accession>